<dbReference type="STRING" id="1088869.GMO_11400"/>
<dbReference type="PATRIC" id="fig|1088869.3.peg.1138"/>
<dbReference type="eggNOG" id="COG3778">
    <property type="taxonomic scope" value="Bacteria"/>
</dbReference>
<comment type="caution">
    <text evidence="1">The sequence shown here is derived from an EMBL/GenBank/DDBJ whole genome shotgun (WGS) entry which is preliminary data.</text>
</comment>
<dbReference type="EMBL" id="AGQV01000002">
    <property type="protein sequence ID" value="EHH68370.1"/>
    <property type="molecule type" value="Genomic_DNA"/>
</dbReference>
<keyword evidence="2" id="KW-1185">Reference proteome</keyword>
<protein>
    <submittedName>
        <fullName evidence="1">Bacteriophage tail protein</fullName>
    </submittedName>
</protein>
<dbReference type="AlphaFoldDB" id="G6XIR2"/>
<organism evidence="1 2">
    <name type="scientific">Gluconobacter morbifer G707</name>
    <dbReference type="NCBI Taxonomy" id="1088869"/>
    <lineage>
        <taxon>Bacteria</taxon>
        <taxon>Pseudomonadati</taxon>
        <taxon>Pseudomonadota</taxon>
        <taxon>Alphaproteobacteria</taxon>
        <taxon>Acetobacterales</taxon>
        <taxon>Acetobacteraceae</taxon>
        <taxon>Gluconobacter</taxon>
    </lineage>
</organism>
<evidence type="ECO:0000313" key="1">
    <source>
        <dbReference type="EMBL" id="EHH68370.1"/>
    </source>
</evidence>
<dbReference type="Proteomes" id="UP000004949">
    <property type="component" value="Unassembled WGS sequence"/>
</dbReference>
<gene>
    <name evidence="1" type="ORF">GMO_11400</name>
</gene>
<evidence type="ECO:0000313" key="2">
    <source>
        <dbReference type="Proteomes" id="UP000004949"/>
    </source>
</evidence>
<sequence length="171" mass="18420">METFQRLAEADADLLTEIFPSTTRELLPEWEKSTGLPDPCAGESPSFTQRRAQVVARLTDNGGCSKSYFIAFASALGFDITITEYAPARAGLFRAGEPAYGESWAFAWTVSAPGYTPIYFRAGSSAAGEALASWGNAVLECEIKERAPAHTVPLFAQNGENLITDFGPDIV</sequence>
<reference evidence="1 2" key="1">
    <citation type="submission" date="2011-10" db="EMBL/GenBank/DDBJ databases">
        <title>Genome sequence of Gluconobacter morbifer G707, isolated from Drosophila gut.</title>
        <authorList>
            <person name="Lee W.-J."/>
            <person name="Kim E.-K."/>
        </authorList>
    </citation>
    <scope>NUCLEOTIDE SEQUENCE [LARGE SCALE GENOMIC DNA]</scope>
    <source>
        <strain evidence="1 2">G707</strain>
    </source>
</reference>
<proteinExistence type="predicted"/>
<dbReference type="InterPro" id="IPR018755">
    <property type="entry name" value="Phage_Mu_Gp48"/>
</dbReference>
<name>G6XIR2_9PROT</name>
<accession>G6XIR2</accession>
<dbReference type="Pfam" id="PF10076">
    <property type="entry name" value="Phage_Mu_Gp48"/>
    <property type="match status" value="1"/>
</dbReference>